<feature type="compositionally biased region" description="Polar residues" evidence="3">
    <location>
        <begin position="1"/>
        <end position="10"/>
    </location>
</feature>
<dbReference type="EMBL" id="MCGE01000031">
    <property type="protein sequence ID" value="ORZ08347.1"/>
    <property type="molecule type" value="Genomic_DNA"/>
</dbReference>
<feature type="region of interest" description="Disordered" evidence="3">
    <location>
        <begin position="232"/>
        <end position="332"/>
    </location>
</feature>
<organism evidence="4 5">
    <name type="scientific">Absidia repens</name>
    <dbReference type="NCBI Taxonomy" id="90262"/>
    <lineage>
        <taxon>Eukaryota</taxon>
        <taxon>Fungi</taxon>
        <taxon>Fungi incertae sedis</taxon>
        <taxon>Mucoromycota</taxon>
        <taxon>Mucoromycotina</taxon>
        <taxon>Mucoromycetes</taxon>
        <taxon>Mucorales</taxon>
        <taxon>Cunninghamellaceae</taxon>
        <taxon>Absidia</taxon>
    </lineage>
</organism>
<keyword evidence="1" id="KW-0479">Metal-binding</keyword>
<dbReference type="InterPro" id="IPR050335">
    <property type="entry name" value="ERT1_acuK_gluconeogen_tf"/>
</dbReference>
<evidence type="ECO:0000313" key="5">
    <source>
        <dbReference type="Proteomes" id="UP000193560"/>
    </source>
</evidence>
<accession>A0A1X2I336</accession>
<feature type="region of interest" description="Disordered" evidence="3">
    <location>
        <begin position="1"/>
        <end position="49"/>
    </location>
</feature>
<evidence type="ECO:0000256" key="3">
    <source>
        <dbReference type="SAM" id="MobiDB-lite"/>
    </source>
</evidence>
<dbReference type="AlphaFoldDB" id="A0A1X2I336"/>
<feature type="compositionally biased region" description="Polar residues" evidence="3">
    <location>
        <begin position="152"/>
        <end position="161"/>
    </location>
</feature>
<feature type="region of interest" description="Disordered" evidence="3">
    <location>
        <begin position="119"/>
        <end position="161"/>
    </location>
</feature>
<dbReference type="OrthoDB" id="5575144at2759"/>
<evidence type="ECO:0008006" key="6">
    <source>
        <dbReference type="Google" id="ProtNLM"/>
    </source>
</evidence>
<dbReference type="Proteomes" id="UP000193560">
    <property type="component" value="Unassembled WGS sequence"/>
</dbReference>
<feature type="compositionally biased region" description="Basic and acidic residues" evidence="3">
    <location>
        <begin position="136"/>
        <end position="151"/>
    </location>
</feature>
<evidence type="ECO:0000256" key="2">
    <source>
        <dbReference type="ARBA" id="ARBA00023242"/>
    </source>
</evidence>
<name>A0A1X2I336_9FUNG</name>
<comment type="caution">
    <text evidence="4">The sequence shown here is derived from an EMBL/GenBank/DDBJ whole genome shotgun (WGS) entry which is preliminary data.</text>
</comment>
<dbReference type="STRING" id="90262.A0A1X2I336"/>
<dbReference type="PANTHER" id="PTHR47659:SF7">
    <property type="entry name" value="FUNGAL TRANSCRIPTIONAL REGULATORY PROTEIN, N-TERMINAL DOMAIN-CONTAINING PROTEIN"/>
    <property type="match status" value="1"/>
</dbReference>
<dbReference type="PANTHER" id="PTHR47659">
    <property type="entry name" value="ZN(II)2CYS6 TRANSCRIPTION FACTOR (EUROFUNG)-RELATED"/>
    <property type="match status" value="1"/>
</dbReference>
<gene>
    <name evidence="4" type="ORF">BCR42DRAFT_143771</name>
</gene>
<reference evidence="4 5" key="1">
    <citation type="submission" date="2016-07" db="EMBL/GenBank/DDBJ databases">
        <title>Pervasive Adenine N6-methylation of Active Genes in Fungi.</title>
        <authorList>
            <consortium name="DOE Joint Genome Institute"/>
            <person name="Mondo S.J."/>
            <person name="Dannebaum R.O."/>
            <person name="Kuo R.C."/>
            <person name="Labutti K."/>
            <person name="Haridas S."/>
            <person name="Kuo A."/>
            <person name="Salamov A."/>
            <person name="Ahrendt S.R."/>
            <person name="Lipzen A."/>
            <person name="Sullivan W."/>
            <person name="Andreopoulos W.B."/>
            <person name="Clum A."/>
            <person name="Lindquist E."/>
            <person name="Daum C."/>
            <person name="Ramamoorthy G.K."/>
            <person name="Gryganskyi A."/>
            <person name="Culley D."/>
            <person name="Magnuson J.K."/>
            <person name="James T.Y."/>
            <person name="O'Malley M.A."/>
            <person name="Stajich J.E."/>
            <person name="Spatafora J.W."/>
            <person name="Visel A."/>
            <person name="Grigoriev I.V."/>
        </authorList>
    </citation>
    <scope>NUCLEOTIDE SEQUENCE [LARGE SCALE GENOMIC DNA]</scope>
    <source>
        <strain evidence="4 5">NRRL 1336</strain>
    </source>
</reference>
<keyword evidence="2" id="KW-0539">Nucleus</keyword>
<protein>
    <recommendedName>
        <fullName evidence="6">Zn(2)-C6 fungal-type domain-containing protein</fullName>
    </recommendedName>
</protein>
<evidence type="ECO:0000313" key="4">
    <source>
        <dbReference type="EMBL" id="ORZ08347.1"/>
    </source>
</evidence>
<keyword evidence="5" id="KW-1185">Reference proteome</keyword>
<sequence length="357" mass="39939">MMDHSTNMMTQQQQQQPQGQSPVQHVQVSATDQTSLGQESHGANKRKQVKNACSEYNYETMIMEAVIKEKTIQMTIPDLYLLLFAIANCQKACKKCDDDRPCARCIKFGLTETCVSSIRKERKKGMKRGPYKRKGKQDDEQRGRKAMKSSDSDSGSHNGEQQLHVGAPAYAQANPAAAQQGPISYPYGYPPNLNQYHFLPYQYPYYGGDNKAPQTGPYAMNYPPVYHYPMAMPGAQHLPPPTAHQQSQHQHQTTPSTNEPSHPDNNNKKQQRQQGSSDFEPKKDKQEVEDKSNYIRNEMKPQPMTPVPSSSSSPSSITMSSPRSNQDDESVKCARLTQLCSAALNQEESTTTATTTN</sequence>
<feature type="compositionally biased region" description="Low complexity" evidence="3">
    <location>
        <begin position="11"/>
        <end position="29"/>
    </location>
</feature>
<feature type="compositionally biased region" description="Basic and acidic residues" evidence="3">
    <location>
        <begin position="279"/>
        <end position="299"/>
    </location>
</feature>
<dbReference type="GO" id="GO:0046872">
    <property type="term" value="F:metal ion binding"/>
    <property type="evidence" value="ECO:0007669"/>
    <property type="project" value="UniProtKB-KW"/>
</dbReference>
<feature type="compositionally biased region" description="Basic residues" evidence="3">
    <location>
        <begin position="120"/>
        <end position="135"/>
    </location>
</feature>
<evidence type="ECO:0000256" key="1">
    <source>
        <dbReference type="ARBA" id="ARBA00022723"/>
    </source>
</evidence>
<feature type="compositionally biased region" description="Low complexity" evidence="3">
    <location>
        <begin position="243"/>
        <end position="257"/>
    </location>
</feature>
<proteinExistence type="predicted"/>
<feature type="compositionally biased region" description="Low complexity" evidence="3">
    <location>
        <begin position="307"/>
        <end position="324"/>
    </location>
</feature>